<feature type="binding site" evidence="3 4">
    <location>
        <position position="135"/>
    </location>
    <ligand>
        <name>S-adenosyl-L-methionine</name>
        <dbReference type="ChEBI" id="CHEBI:59789"/>
    </ligand>
</feature>
<proteinExistence type="inferred from homology"/>
<dbReference type="HAMAP" id="MF_01589">
    <property type="entry name" value="Cx_SAM_synthase"/>
    <property type="match status" value="1"/>
</dbReference>
<dbReference type="Proteomes" id="UP000189674">
    <property type="component" value="Chromosome"/>
</dbReference>
<feature type="binding site" evidence="3">
    <location>
        <begin position="120"/>
        <end position="121"/>
    </location>
    <ligand>
        <name>S-adenosyl-L-methionine</name>
        <dbReference type="ChEBI" id="CHEBI:59789"/>
    </ligand>
</feature>
<dbReference type="KEGG" id="alus:STSP2_02928"/>
<dbReference type="GO" id="GO:1904047">
    <property type="term" value="F:S-adenosyl-L-methionine binding"/>
    <property type="evidence" value="ECO:0007669"/>
    <property type="project" value="UniProtKB-UniRule"/>
</dbReference>
<keyword evidence="1 3" id="KW-0808">Transferase</keyword>
<keyword evidence="6" id="KW-0489">Methyltransferase</keyword>
<dbReference type="PANTHER" id="PTHR43861:SF2">
    <property type="entry name" value="CARBOXY-S-ADENOSYL-L-METHIONINE SYNTHASE"/>
    <property type="match status" value="1"/>
</dbReference>
<dbReference type="GO" id="GO:0032259">
    <property type="term" value="P:methylation"/>
    <property type="evidence" value="ECO:0007669"/>
    <property type="project" value="UniProtKB-KW"/>
</dbReference>
<keyword evidence="7" id="KW-1185">Reference proteome</keyword>
<dbReference type="InterPro" id="IPR005271">
    <property type="entry name" value="CmoA"/>
</dbReference>
<dbReference type="NCBIfam" id="TIGR00740">
    <property type="entry name" value="carboxy-S-adenosyl-L-methionine synthase CmoA"/>
    <property type="match status" value="1"/>
</dbReference>
<dbReference type="EMBL" id="CP019791">
    <property type="protein sequence ID" value="AQT69732.1"/>
    <property type="molecule type" value="Genomic_DNA"/>
</dbReference>
<accession>A0A1U9NP64</accession>
<reference evidence="7" key="1">
    <citation type="submission" date="2017-02" db="EMBL/GenBank/DDBJ databases">
        <title>Comparative genomics and description of representatives of a novel lineage of planctomycetes thriving in anoxic sediments.</title>
        <authorList>
            <person name="Spring S."/>
            <person name="Bunk B."/>
            <person name="Sproer C."/>
        </authorList>
    </citation>
    <scope>NUCLEOTIDE SEQUENCE [LARGE SCALE GENOMIC DNA]</scope>
    <source>
        <strain evidence="7">ST-NAGAB-D1</strain>
    </source>
</reference>
<dbReference type="AlphaFoldDB" id="A0A1U9NP64"/>
<evidence type="ECO:0000313" key="7">
    <source>
        <dbReference type="Proteomes" id="UP000189674"/>
    </source>
</evidence>
<sequence>MDHSGDIDNVFAHYQERVSGFVFDDKVASVFDDMIRRSVPGYATVLGMVHVFAEHFAQPNSNCYDLGCSLGGGTIAMLRGIKQSGCKVIAIDNSPAMLARCEQILQNEKSKTDVQLVEADVADMTFENASVVVCNYTLQFLDTTGREELIERIYEGMLPGGVLILSEKIKFENTQEQEFFTDIYHDFKRLQGYSDLEISQKRKALENVLVPDSTETHLQRLKNAGFSRIHQWFQCVNFVSFAAFK</sequence>
<dbReference type="PANTHER" id="PTHR43861">
    <property type="entry name" value="TRANS-ACONITATE 2-METHYLTRANSFERASE-RELATED"/>
    <property type="match status" value="1"/>
</dbReference>
<feature type="domain" description="Methyltransferase" evidence="5">
    <location>
        <begin position="65"/>
        <end position="161"/>
    </location>
</feature>
<dbReference type="GO" id="GO:0008168">
    <property type="term" value="F:methyltransferase activity"/>
    <property type="evidence" value="ECO:0007669"/>
    <property type="project" value="UniProtKB-KW"/>
</dbReference>
<comment type="catalytic activity">
    <reaction evidence="3">
        <text>prephenate + S-adenosyl-L-methionine = carboxy-S-adenosyl-L-methionine + 3-phenylpyruvate + H2O</text>
        <dbReference type="Rhea" id="RHEA:51692"/>
        <dbReference type="ChEBI" id="CHEBI:15377"/>
        <dbReference type="ChEBI" id="CHEBI:18005"/>
        <dbReference type="ChEBI" id="CHEBI:29934"/>
        <dbReference type="ChEBI" id="CHEBI:59789"/>
        <dbReference type="ChEBI" id="CHEBI:134278"/>
    </reaction>
</comment>
<organism evidence="6 7">
    <name type="scientific">Anaerohalosphaera lusitana</name>
    <dbReference type="NCBI Taxonomy" id="1936003"/>
    <lineage>
        <taxon>Bacteria</taxon>
        <taxon>Pseudomonadati</taxon>
        <taxon>Planctomycetota</taxon>
        <taxon>Phycisphaerae</taxon>
        <taxon>Sedimentisphaerales</taxon>
        <taxon>Anaerohalosphaeraceae</taxon>
        <taxon>Anaerohalosphaera</taxon>
    </lineage>
</organism>
<dbReference type="EC" id="2.1.3.-" evidence="3"/>
<name>A0A1U9NP64_9BACT</name>
<evidence type="ECO:0000313" key="6">
    <source>
        <dbReference type="EMBL" id="AQT69732.1"/>
    </source>
</evidence>
<dbReference type="Pfam" id="PF13649">
    <property type="entry name" value="Methyltransf_25"/>
    <property type="match status" value="1"/>
</dbReference>
<evidence type="ECO:0000256" key="1">
    <source>
        <dbReference type="ARBA" id="ARBA00022679"/>
    </source>
</evidence>
<evidence type="ECO:0000256" key="2">
    <source>
        <dbReference type="ARBA" id="ARBA00022691"/>
    </source>
</evidence>
<feature type="binding site" evidence="3 4">
    <location>
        <begin position="92"/>
        <end position="93"/>
    </location>
    <ligand>
        <name>S-adenosyl-L-methionine</name>
        <dbReference type="ChEBI" id="CHEBI:59789"/>
    </ligand>
</feature>
<dbReference type="STRING" id="1936003.STSP2_02928"/>
<gene>
    <name evidence="3 6" type="primary">cmoA</name>
    <name evidence="6" type="ORF">STSP2_02928</name>
</gene>
<protein>
    <recommendedName>
        <fullName evidence="3">Carboxy-S-adenosyl-L-methionine synthase</fullName>
        <shortName evidence="3">Cx-SAM synthase</shortName>
        <ecNumber evidence="3">2.1.3.-</ecNumber>
    </recommendedName>
</protein>
<dbReference type="SUPFAM" id="SSF53335">
    <property type="entry name" value="S-adenosyl-L-methionine-dependent methyltransferases"/>
    <property type="match status" value="1"/>
</dbReference>
<comment type="function">
    <text evidence="3">Catalyzes the conversion of S-adenosyl-L-methionine (SAM) to carboxy-S-adenosyl-L-methionine (Cx-SAM).</text>
</comment>
<feature type="binding site" evidence="3 4">
    <location>
        <begin position="67"/>
        <end position="69"/>
    </location>
    <ligand>
        <name>S-adenosyl-L-methionine</name>
        <dbReference type="ChEBI" id="CHEBI:59789"/>
    </ligand>
</feature>
<dbReference type="GO" id="GO:0016743">
    <property type="term" value="F:carboxyl- or carbamoyltransferase activity"/>
    <property type="evidence" value="ECO:0007669"/>
    <property type="project" value="UniProtKB-UniRule"/>
</dbReference>
<dbReference type="NCBIfam" id="NF011995">
    <property type="entry name" value="PRK15451.1"/>
    <property type="match status" value="1"/>
</dbReference>
<comment type="similarity">
    <text evidence="3">Belongs to the class I-like SAM-binding methyltransferase superfamily. Cx-SAM synthase family.</text>
</comment>
<evidence type="ECO:0000256" key="4">
    <source>
        <dbReference type="PIRSR" id="PIRSR006325-1"/>
    </source>
</evidence>
<dbReference type="PIRSF" id="PIRSF006325">
    <property type="entry name" value="MeTrfase_bac"/>
    <property type="match status" value="1"/>
</dbReference>
<dbReference type="InterPro" id="IPR029063">
    <property type="entry name" value="SAM-dependent_MTases_sf"/>
</dbReference>
<evidence type="ECO:0000256" key="3">
    <source>
        <dbReference type="HAMAP-Rule" id="MF_01589"/>
    </source>
</evidence>
<evidence type="ECO:0000259" key="5">
    <source>
        <dbReference type="Pfam" id="PF13649"/>
    </source>
</evidence>
<dbReference type="Gene3D" id="3.40.50.150">
    <property type="entry name" value="Vaccinia Virus protein VP39"/>
    <property type="match status" value="1"/>
</dbReference>
<dbReference type="RefSeq" id="WP_146663391.1">
    <property type="nucleotide sequence ID" value="NZ_CP019791.1"/>
</dbReference>
<keyword evidence="2 3" id="KW-0949">S-adenosyl-L-methionine</keyword>
<dbReference type="InterPro" id="IPR041698">
    <property type="entry name" value="Methyltransf_25"/>
</dbReference>
<feature type="binding site" evidence="3 4">
    <location>
        <position position="42"/>
    </location>
    <ligand>
        <name>S-adenosyl-L-methionine</name>
        <dbReference type="ChEBI" id="CHEBI:59789"/>
    </ligand>
</feature>
<dbReference type="CDD" id="cd02440">
    <property type="entry name" value="AdoMet_MTases"/>
    <property type="match status" value="1"/>
</dbReference>
<dbReference type="GO" id="GO:0002098">
    <property type="term" value="P:tRNA wobble uridine modification"/>
    <property type="evidence" value="ECO:0007669"/>
    <property type="project" value="InterPro"/>
</dbReference>
<feature type="binding site" evidence="3">
    <location>
        <position position="202"/>
    </location>
    <ligand>
        <name>S-adenosyl-L-methionine</name>
        <dbReference type="ChEBI" id="CHEBI:59789"/>
    </ligand>
</feature>
<dbReference type="OrthoDB" id="9779941at2"/>